<feature type="transmembrane region" description="Helical" evidence="1">
    <location>
        <begin position="119"/>
        <end position="147"/>
    </location>
</feature>
<feature type="transmembrane region" description="Helical" evidence="1">
    <location>
        <begin position="223"/>
        <end position="249"/>
    </location>
</feature>
<comment type="caution">
    <text evidence="2">The sequence shown here is derived from an EMBL/GenBank/DDBJ whole genome shotgun (WGS) entry which is preliminary data.</text>
</comment>
<organism evidence="2 3">
    <name type="scientific">Rhizobium oryzicola</name>
    <dbReference type="NCBI Taxonomy" id="1232668"/>
    <lineage>
        <taxon>Bacteria</taxon>
        <taxon>Pseudomonadati</taxon>
        <taxon>Pseudomonadota</taxon>
        <taxon>Alphaproteobacteria</taxon>
        <taxon>Hyphomicrobiales</taxon>
        <taxon>Rhizobiaceae</taxon>
        <taxon>Rhizobium/Agrobacterium group</taxon>
        <taxon>Rhizobium</taxon>
    </lineage>
</organism>
<reference evidence="2" key="1">
    <citation type="journal article" date="2015" name="Int. J. Syst. Evol. Microbiol.">
        <title>Rhizobium oryzicola sp. nov., potential plant-growth-promoting endophytic bacteria isolated from rice roots.</title>
        <authorList>
            <person name="Zhang X.X."/>
            <person name="Gao J.S."/>
            <person name="Cao Y.H."/>
            <person name="Sheirdil R.A."/>
            <person name="Wang X.C."/>
            <person name="Zhang L."/>
        </authorList>
    </citation>
    <scope>NUCLEOTIDE SEQUENCE</scope>
    <source>
        <strain evidence="2">05753</strain>
    </source>
</reference>
<evidence type="ECO:0000256" key="1">
    <source>
        <dbReference type="SAM" id="Phobius"/>
    </source>
</evidence>
<protein>
    <submittedName>
        <fullName evidence="2">DUF2189 domain-containing protein</fullName>
    </submittedName>
</protein>
<dbReference type="EMBL" id="JAUKWQ010000004">
    <property type="protein sequence ID" value="MDO1583386.1"/>
    <property type="molecule type" value="Genomic_DNA"/>
</dbReference>
<reference evidence="2" key="2">
    <citation type="submission" date="2023-07" db="EMBL/GenBank/DDBJ databases">
        <authorList>
            <person name="Sun H."/>
        </authorList>
    </citation>
    <scope>NUCLEOTIDE SEQUENCE</scope>
    <source>
        <strain evidence="2">05753</strain>
    </source>
</reference>
<evidence type="ECO:0000313" key="2">
    <source>
        <dbReference type="EMBL" id="MDO1583386.1"/>
    </source>
</evidence>
<evidence type="ECO:0000313" key="3">
    <source>
        <dbReference type="Proteomes" id="UP001169006"/>
    </source>
</evidence>
<dbReference type="InterPro" id="IPR018692">
    <property type="entry name" value="DUF2189"/>
</dbReference>
<gene>
    <name evidence="2" type="ORF">Q2T52_14955</name>
</gene>
<dbReference type="RefSeq" id="WP_302077572.1">
    <property type="nucleotide sequence ID" value="NZ_JAUKWQ010000004.1"/>
</dbReference>
<keyword evidence="1" id="KW-1133">Transmembrane helix</keyword>
<sequence length="264" mass="28719">MTDALPDVLPPDPKRDAWARNLSTEEGFHWLRLGWRDLMVSPVQSLCYGLFVWLLLCGAAWSLLAHGADYILFPALSGIMVIGPILAMGLYEKSRRLSLGLSVNLLDMIFVRPASGYQVVFAGALLCLLMMVWLRAAVIVYALFFGLLPFPGLDHLLPALLLSPTGWAMLVVGSAVGGLFAAFSFAIGALSLPILLQEHSDALTAMGTSLVLVWHNLKVMLAWAAIVSVLFALSAVFGLLPLILVFPVLGHGTWHSYRELRPLA</sequence>
<accession>A0ABT8SZH3</accession>
<feature type="transmembrane region" description="Helical" evidence="1">
    <location>
        <begin position="70"/>
        <end position="91"/>
    </location>
</feature>
<feature type="transmembrane region" description="Helical" evidence="1">
    <location>
        <begin position="167"/>
        <end position="190"/>
    </location>
</feature>
<name>A0ABT8SZH3_9HYPH</name>
<dbReference type="Pfam" id="PF09955">
    <property type="entry name" value="DUF2189"/>
    <property type="match status" value="1"/>
</dbReference>
<keyword evidence="1" id="KW-0812">Transmembrane</keyword>
<keyword evidence="1" id="KW-0472">Membrane</keyword>
<keyword evidence="3" id="KW-1185">Reference proteome</keyword>
<feature type="transmembrane region" description="Helical" evidence="1">
    <location>
        <begin position="46"/>
        <end position="64"/>
    </location>
</feature>
<proteinExistence type="predicted"/>
<dbReference type="Proteomes" id="UP001169006">
    <property type="component" value="Unassembled WGS sequence"/>
</dbReference>